<evidence type="ECO:0000313" key="2">
    <source>
        <dbReference type="EMBL" id="KAF2734907.1"/>
    </source>
</evidence>
<evidence type="ECO:0000313" key="3">
    <source>
        <dbReference type="Proteomes" id="UP000799444"/>
    </source>
</evidence>
<feature type="region of interest" description="Disordered" evidence="1">
    <location>
        <begin position="191"/>
        <end position="268"/>
    </location>
</feature>
<dbReference type="AlphaFoldDB" id="A0A9P4V040"/>
<feature type="compositionally biased region" description="Basic and acidic residues" evidence="1">
    <location>
        <begin position="242"/>
        <end position="256"/>
    </location>
</feature>
<feature type="compositionally biased region" description="Acidic residues" evidence="1">
    <location>
        <begin position="211"/>
        <end position="223"/>
    </location>
</feature>
<feature type="compositionally biased region" description="Polar residues" evidence="1">
    <location>
        <begin position="194"/>
        <end position="203"/>
    </location>
</feature>
<gene>
    <name evidence="2" type="ORF">EJ04DRAFT_563887</name>
</gene>
<organism evidence="2 3">
    <name type="scientific">Polyplosphaeria fusca</name>
    <dbReference type="NCBI Taxonomy" id="682080"/>
    <lineage>
        <taxon>Eukaryota</taxon>
        <taxon>Fungi</taxon>
        <taxon>Dikarya</taxon>
        <taxon>Ascomycota</taxon>
        <taxon>Pezizomycotina</taxon>
        <taxon>Dothideomycetes</taxon>
        <taxon>Pleosporomycetidae</taxon>
        <taxon>Pleosporales</taxon>
        <taxon>Tetraplosphaeriaceae</taxon>
        <taxon>Polyplosphaeria</taxon>
    </lineage>
</organism>
<accession>A0A9P4V040</accession>
<protein>
    <submittedName>
        <fullName evidence="2">Uncharacterized protein</fullName>
    </submittedName>
</protein>
<evidence type="ECO:0000256" key="1">
    <source>
        <dbReference type="SAM" id="MobiDB-lite"/>
    </source>
</evidence>
<dbReference type="EMBL" id="ML996142">
    <property type="protein sequence ID" value="KAF2734907.1"/>
    <property type="molecule type" value="Genomic_DNA"/>
</dbReference>
<keyword evidence="3" id="KW-1185">Reference proteome</keyword>
<dbReference type="Proteomes" id="UP000799444">
    <property type="component" value="Unassembled WGS sequence"/>
</dbReference>
<name>A0A9P4V040_9PLEO</name>
<proteinExistence type="predicted"/>
<sequence length="297" mass="32708">MRQQKLYGGPYTSMSTAIANIKAQILVVMPNVKWAKKTMFTFPEKQRARETMFELVSMLRQEGRITIESNNRNTSGALEPTPNAAFTAPPSQIAGSIRPTEPSVAPPVAPGPFNASLVAPSTAPQAAAISAPLDVPPTARRAAFESSVAYSAIRSHELARTSQVVDNLRDSLGDTRAGYFAMNDEAARRATARLQGSQSTKSTVGDWALVDQEEPNVEEDDGDVAPRYARKQRRGNVSMHRTSVDDDAHEESDKPLSPKHSTQPTRRNAVEVLIKRRNEEFYQEPEETACLIVRFEL</sequence>
<reference evidence="2" key="1">
    <citation type="journal article" date="2020" name="Stud. Mycol.">
        <title>101 Dothideomycetes genomes: a test case for predicting lifestyles and emergence of pathogens.</title>
        <authorList>
            <person name="Haridas S."/>
            <person name="Albert R."/>
            <person name="Binder M."/>
            <person name="Bloem J."/>
            <person name="Labutti K."/>
            <person name="Salamov A."/>
            <person name="Andreopoulos B."/>
            <person name="Baker S."/>
            <person name="Barry K."/>
            <person name="Bills G."/>
            <person name="Bluhm B."/>
            <person name="Cannon C."/>
            <person name="Castanera R."/>
            <person name="Culley D."/>
            <person name="Daum C."/>
            <person name="Ezra D."/>
            <person name="Gonzalez J."/>
            <person name="Henrissat B."/>
            <person name="Kuo A."/>
            <person name="Liang C."/>
            <person name="Lipzen A."/>
            <person name="Lutzoni F."/>
            <person name="Magnuson J."/>
            <person name="Mondo S."/>
            <person name="Nolan M."/>
            <person name="Ohm R."/>
            <person name="Pangilinan J."/>
            <person name="Park H.-J."/>
            <person name="Ramirez L."/>
            <person name="Alfaro M."/>
            <person name="Sun H."/>
            <person name="Tritt A."/>
            <person name="Yoshinaga Y."/>
            <person name="Zwiers L.-H."/>
            <person name="Turgeon B."/>
            <person name="Goodwin S."/>
            <person name="Spatafora J."/>
            <person name="Crous P."/>
            <person name="Grigoriev I."/>
        </authorList>
    </citation>
    <scope>NUCLEOTIDE SEQUENCE</scope>
    <source>
        <strain evidence="2">CBS 125425</strain>
    </source>
</reference>
<comment type="caution">
    <text evidence="2">The sequence shown here is derived from an EMBL/GenBank/DDBJ whole genome shotgun (WGS) entry which is preliminary data.</text>
</comment>